<keyword evidence="1" id="KW-0812">Transmembrane</keyword>
<sequence>MSTNVLCVMLKSKNLIYSDGINIVSLLVMMSSTLMSSHLSILLKYEGWLLQTDCFAHDQQR</sequence>
<keyword evidence="1" id="KW-1133">Transmembrane helix</keyword>
<dbReference type="Proteomes" id="UP000811246">
    <property type="component" value="Chromosome 7"/>
</dbReference>
<name>A0A922EQ77_CARIL</name>
<evidence type="ECO:0000256" key="1">
    <source>
        <dbReference type="SAM" id="Phobius"/>
    </source>
</evidence>
<gene>
    <name evidence="2" type="ORF">I3842_07G191600</name>
</gene>
<evidence type="ECO:0000313" key="2">
    <source>
        <dbReference type="EMBL" id="KAG6705677.1"/>
    </source>
</evidence>
<organism evidence="2 3">
    <name type="scientific">Carya illinoinensis</name>
    <name type="common">Pecan</name>
    <dbReference type="NCBI Taxonomy" id="32201"/>
    <lineage>
        <taxon>Eukaryota</taxon>
        <taxon>Viridiplantae</taxon>
        <taxon>Streptophyta</taxon>
        <taxon>Embryophyta</taxon>
        <taxon>Tracheophyta</taxon>
        <taxon>Spermatophyta</taxon>
        <taxon>Magnoliopsida</taxon>
        <taxon>eudicotyledons</taxon>
        <taxon>Gunneridae</taxon>
        <taxon>Pentapetalae</taxon>
        <taxon>rosids</taxon>
        <taxon>fabids</taxon>
        <taxon>Fagales</taxon>
        <taxon>Juglandaceae</taxon>
        <taxon>Carya</taxon>
    </lineage>
</organism>
<accession>A0A922EQ77</accession>
<evidence type="ECO:0000313" key="3">
    <source>
        <dbReference type="Proteomes" id="UP000811246"/>
    </source>
</evidence>
<keyword evidence="1" id="KW-0472">Membrane</keyword>
<proteinExistence type="predicted"/>
<comment type="caution">
    <text evidence="2">The sequence shown here is derived from an EMBL/GenBank/DDBJ whole genome shotgun (WGS) entry which is preliminary data.</text>
</comment>
<dbReference type="EMBL" id="CM031831">
    <property type="protein sequence ID" value="KAG6705677.1"/>
    <property type="molecule type" value="Genomic_DNA"/>
</dbReference>
<reference evidence="2" key="1">
    <citation type="submission" date="2021-01" db="EMBL/GenBank/DDBJ databases">
        <authorList>
            <person name="Lovell J.T."/>
            <person name="Bentley N."/>
            <person name="Bhattarai G."/>
            <person name="Jenkins J.W."/>
            <person name="Sreedasyam A."/>
            <person name="Alarcon Y."/>
            <person name="Bock C."/>
            <person name="Boston L."/>
            <person name="Carlson J."/>
            <person name="Cervantes K."/>
            <person name="Clermont K."/>
            <person name="Krom N."/>
            <person name="Kubenka K."/>
            <person name="Mamidi S."/>
            <person name="Mattison C."/>
            <person name="Monteros M."/>
            <person name="Pisani C."/>
            <person name="Plott C."/>
            <person name="Rajasekar S."/>
            <person name="Rhein H.S."/>
            <person name="Rohla C."/>
            <person name="Song M."/>
            <person name="Hilaire R.S."/>
            <person name="Shu S."/>
            <person name="Wells L."/>
            <person name="Wang X."/>
            <person name="Webber J."/>
            <person name="Heerema R.J."/>
            <person name="Klein P."/>
            <person name="Conner P."/>
            <person name="Grauke L."/>
            <person name="Grimwood J."/>
            <person name="Schmutz J."/>
            <person name="Randall J.J."/>
        </authorList>
    </citation>
    <scope>NUCLEOTIDE SEQUENCE</scope>
    <source>
        <tissue evidence="2">Leaf</tissue>
    </source>
</reference>
<protein>
    <submittedName>
        <fullName evidence="2">Uncharacterized protein</fullName>
    </submittedName>
</protein>
<feature type="transmembrane region" description="Helical" evidence="1">
    <location>
        <begin position="20"/>
        <end position="43"/>
    </location>
</feature>
<dbReference type="AlphaFoldDB" id="A0A922EQ77"/>